<dbReference type="PANTHER" id="PTHR43179:SF12">
    <property type="entry name" value="GALACTOFURANOSYLTRANSFERASE GLFT2"/>
    <property type="match status" value="1"/>
</dbReference>
<dbReference type="GO" id="GO:0016757">
    <property type="term" value="F:glycosyltransferase activity"/>
    <property type="evidence" value="ECO:0007669"/>
    <property type="project" value="UniProtKB-KW"/>
</dbReference>
<dbReference type="Gene3D" id="3.90.550.10">
    <property type="entry name" value="Spore Coat Polysaccharide Biosynthesis Protein SpsA, Chain A"/>
    <property type="match status" value="1"/>
</dbReference>
<dbReference type="RefSeq" id="WP_380025499.1">
    <property type="nucleotide sequence ID" value="NZ_JBHSHC010000073.1"/>
</dbReference>
<dbReference type="SUPFAM" id="SSF53448">
    <property type="entry name" value="Nucleotide-diphospho-sugar transferases"/>
    <property type="match status" value="1"/>
</dbReference>
<evidence type="ECO:0000256" key="2">
    <source>
        <dbReference type="ARBA" id="ARBA00006739"/>
    </source>
</evidence>
<dbReference type="EC" id="2.4.-.-" evidence="7"/>
<dbReference type="Pfam" id="PF00535">
    <property type="entry name" value="Glycos_transf_2"/>
    <property type="match status" value="1"/>
</dbReference>
<feature type="domain" description="Glycosyltransferase 2-like" evidence="6">
    <location>
        <begin position="6"/>
        <end position="109"/>
    </location>
</feature>
<keyword evidence="8" id="KW-1185">Reference proteome</keyword>
<accession>A0ABV9PZ89</accession>
<dbReference type="InterPro" id="IPR001173">
    <property type="entry name" value="Glyco_trans_2-like"/>
</dbReference>
<evidence type="ECO:0000256" key="3">
    <source>
        <dbReference type="ARBA" id="ARBA00022676"/>
    </source>
</evidence>
<evidence type="ECO:0000313" key="7">
    <source>
        <dbReference type="EMBL" id="MFC4767576.1"/>
    </source>
</evidence>
<keyword evidence="3 7" id="KW-0328">Glycosyltransferase</keyword>
<protein>
    <submittedName>
        <fullName evidence="7">Glycosyltransferase family 2 protein</fullName>
        <ecNumber evidence="7">2.4.-.-</ecNumber>
    </submittedName>
</protein>
<reference evidence="8" key="1">
    <citation type="journal article" date="2019" name="Int. J. Syst. Evol. Microbiol.">
        <title>The Global Catalogue of Microorganisms (GCM) 10K type strain sequencing project: providing services to taxonomists for standard genome sequencing and annotation.</title>
        <authorList>
            <consortium name="The Broad Institute Genomics Platform"/>
            <consortium name="The Broad Institute Genome Sequencing Center for Infectious Disease"/>
            <person name="Wu L."/>
            <person name="Ma J."/>
        </authorList>
    </citation>
    <scope>NUCLEOTIDE SEQUENCE [LARGE SCALE GENOMIC DNA]</scope>
    <source>
        <strain evidence="8">WYCCWR 12678</strain>
    </source>
</reference>
<evidence type="ECO:0000256" key="5">
    <source>
        <dbReference type="SAM" id="MobiDB-lite"/>
    </source>
</evidence>
<dbReference type="EMBL" id="JBHSHC010000073">
    <property type="protein sequence ID" value="MFC4767576.1"/>
    <property type="molecule type" value="Genomic_DNA"/>
</dbReference>
<dbReference type="Proteomes" id="UP001596002">
    <property type="component" value="Unassembled WGS sequence"/>
</dbReference>
<proteinExistence type="inferred from homology"/>
<dbReference type="PANTHER" id="PTHR43179">
    <property type="entry name" value="RHAMNOSYLTRANSFERASE WBBL"/>
    <property type="match status" value="1"/>
</dbReference>
<organism evidence="7 8">
    <name type="scientific">Effusibacillus consociatus</name>
    <dbReference type="NCBI Taxonomy" id="1117041"/>
    <lineage>
        <taxon>Bacteria</taxon>
        <taxon>Bacillati</taxon>
        <taxon>Bacillota</taxon>
        <taxon>Bacilli</taxon>
        <taxon>Bacillales</taxon>
        <taxon>Alicyclobacillaceae</taxon>
        <taxon>Effusibacillus</taxon>
    </lineage>
</organism>
<keyword evidence="4 7" id="KW-0808">Transferase</keyword>
<gene>
    <name evidence="7" type="ORF">ACFO8Q_09405</name>
</gene>
<evidence type="ECO:0000256" key="4">
    <source>
        <dbReference type="ARBA" id="ARBA00022679"/>
    </source>
</evidence>
<comment type="pathway">
    <text evidence="1">Cell wall biogenesis; cell wall polysaccharide biosynthesis.</text>
</comment>
<dbReference type="InterPro" id="IPR029044">
    <property type="entry name" value="Nucleotide-diphossugar_trans"/>
</dbReference>
<evidence type="ECO:0000256" key="1">
    <source>
        <dbReference type="ARBA" id="ARBA00004776"/>
    </source>
</evidence>
<comment type="caution">
    <text evidence="7">The sequence shown here is derived from an EMBL/GenBank/DDBJ whole genome shotgun (WGS) entry which is preliminary data.</text>
</comment>
<feature type="compositionally biased region" description="Basic and acidic residues" evidence="5">
    <location>
        <begin position="204"/>
        <end position="216"/>
    </location>
</feature>
<feature type="region of interest" description="Disordered" evidence="5">
    <location>
        <begin position="202"/>
        <end position="229"/>
    </location>
</feature>
<comment type="similarity">
    <text evidence="2">Belongs to the glycosyltransferase 2 family.</text>
</comment>
<evidence type="ECO:0000259" key="6">
    <source>
        <dbReference type="Pfam" id="PF00535"/>
    </source>
</evidence>
<sequence length="229" mass="26625">MVGLMLTTYNQLEDTKKTLESLENNTNIPFKFVIVDNASTDGTIPYLKQKGYYFIENPQPISLSAALNQGLRYFLSDPHIRYIGWIHNDMTFYFNWLEQLLEHLRQNNRIGKLAPVSLHMFGPDDPKFAEEFMAQHQGISYPGNACPWIMPREVIEKVGLFDERFIQCGGYEDWDYNNRVLDEGYEVMITKASVVWHPAMGTRKNHDETDSGRKNAELYSQKWGPHPRV</sequence>
<name>A0ABV9PZ89_9BACL</name>
<evidence type="ECO:0000313" key="8">
    <source>
        <dbReference type="Proteomes" id="UP001596002"/>
    </source>
</evidence>